<dbReference type="InterPro" id="IPR001387">
    <property type="entry name" value="Cro/C1-type_HTH"/>
</dbReference>
<dbReference type="SMART" id="SM00530">
    <property type="entry name" value="HTH_XRE"/>
    <property type="match status" value="1"/>
</dbReference>
<gene>
    <name evidence="3" type="ORF">JOF35_002126</name>
</gene>
<evidence type="ECO:0000313" key="4">
    <source>
        <dbReference type="Proteomes" id="UP001234880"/>
    </source>
</evidence>
<keyword evidence="4" id="KW-1185">Reference proteome</keyword>
<proteinExistence type="predicted"/>
<dbReference type="Gene3D" id="1.10.260.40">
    <property type="entry name" value="lambda repressor-like DNA-binding domains"/>
    <property type="match status" value="1"/>
</dbReference>
<dbReference type="SUPFAM" id="SSF47413">
    <property type="entry name" value="lambda repressor-like DNA-binding domains"/>
    <property type="match status" value="1"/>
</dbReference>
<dbReference type="EMBL" id="JAURUE010000001">
    <property type="protein sequence ID" value="MDP9609849.1"/>
    <property type="molecule type" value="Genomic_DNA"/>
</dbReference>
<comment type="caution">
    <text evidence="3">The sequence shown here is derived from an EMBL/GenBank/DDBJ whole genome shotgun (WGS) entry which is preliminary data.</text>
</comment>
<dbReference type="Pfam" id="PF01381">
    <property type="entry name" value="HTH_3"/>
    <property type="match status" value="1"/>
</dbReference>
<evidence type="ECO:0000256" key="1">
    <source>
        <dbReference type="ARBA" id="ARBA00023125"/>
    </source>
</evidence>
<feature type="domain" description="HTH cro/C1-type" evidence="2">
    <location>
        <begin position="55"/>
        <end position="109"/>
    </location>
</feature>
<dbReference type="CDD" id="cd00093">
    <property type="entry name" value="HTH_XRE"/>
    <property type="match status" value="1"/>
</dbReference>
<protein>
    <submittedName>
        <fullName evidence="3">DNA-binding XRE family transcriptional regulator</fullName>
    </submittedName>
</protein>
<organism evidence="3 4">
    <name type="scientific">Streptomyces demainii</name>
    <dbReference type="NCBI Taxonomy" id="588122"/>
    <lineage>
        <taxon>Bacteria</taxon>
        <taxon>Bacillati</taxon>
        <taxon>Actinomycetota</taxon>
        <taxon>Actinomycetes</taxon>
        <taxon>Kitasatosporales</taxon>
        <taxon>Streptomycetaceae</taxon>
        <taxon>Streptomyces</taxon>
    </lineage>
</organism>
<dbReference type="Proteomes" id="UP001234880">
    <property type="component" value="Unassembled WGS sequence"/>
</dbReference>
<evidence type="ECO:0000313" key="3">
    <source>
        <dbReference type="EMBL" id="MDP9609849.1"/>
    </source>
</evidence>
<dbReference type="RefSeq" id="WP_307110450.1">
    <property type="nucleotide sequence ID" value="NZ_JAURUE010000001.1"/>
</dbReference>
<evidence type="ECO:0000259" key="2">
    <source>
        <dbReference type="PROSITE" id="PS50943"/>
    </source>
</evidence>
<dbReference type="PROSITE" id="PS50943">
    <property type="entry name" value="HTH_CROC1"/>
    <property type="match status" value="1"/>
</dbReference>
<dbReference type="PANTHER" id="PTHR46797">
    <property type="entry name" value="HTH-TYPE TRANSCRIPTIONAL REGULATOR"/>
    <property type="match status" value="1"/>
</dbReference>
<sequence>MNALGWGRLGVYRSVFVAANLRQTNDHGPKGVVQVPTGPLPDWVLQQRRRVGDRVRDLREQRGLSQERLAELTGLSRHTVYRIELAQYGTSIDHLALIARALRVEIGSLFS</sequence>
<reference evidence="3 4" key="1">
    <citation type="submission" date="2023-07" db="EMBL/GenBank/DDBJ databases">
        <title>Sequencing the genomes of 1000 actinobacteria strains.</title>
        <authorList>
            <person name="Klenk H.-P."/>
        </authorList>
    </citation>
    <scope>NUCLEOTIDE SEQUENCE [LARGE SCALE GENOMIC DNA]</scope>
    <source>
        <strain evidence="3 4">DSM 41600</strain>
    </source>
</reference>
<dbReference type="InterPro" id="IPR010982">
    <property type="entry name" value="Lambda_DNA-bd_dom_sf"/>
</dbReference>
<dbReference type="PANTHER" id="PTHR46797:SF1">
    <property type="entry name" value="METHYLPHOSPHONATE SYNTHASE"/>
    <property type="match status" value="1"/>
</dbReference>
<accession>A0ABT9KN44</accession>
<dbReference type="InterPro" id="IPR050807">
    <property type="entry name" value="TransReg_Diox_bact_type"/>
</dbReference>
<dbReference type="GO" id="GO:0003677">
    <property type="term" value="F:DNA binding"/>
    <property type="evidence" value="ECO:0007669"/>
    <property type="project" value="UniProtKB-KW"/>
</dbReference>
<keyword evidence="1 3" id="KW-0238">DNA-binding</keyword>
<name>A0ABT9KN44_9ACTN</name>